<dbReference type="Proteomes" id="UP001189429">
    <property type="component" value="Unassembled WGS sequence"/>
</dbReference>
<evidence type="ECO:0000313" key="2">
    <source>
        <dbReference type="Proteomes" id="UP001189429"/>
    </source>
</evidence>
<name>A0ABN9UK62_9DINO</name>
<proteinExistence type="predicted"/>
<comment type="caution">
    <text evidence="1">The sequence shown here is derived from an EMBL/GenBank/DDBJ whole genome shotgun (WGS) entry which is preliminary data.</text>
</comment>
<dbReference type="EMBL" id="CAUYUJ010015948">
    <property type="protein sequence ID" value="CAK0860104.1"/>
    <property type="molecule type" value="Genomic_DNA"/>
</dbReference>
<protein>
    <submittedName>
        <fullName evidence="1">Uncharacterized protein</fullName>
    </submittedName>
</protein>
<sequence>MAPTRWVTALALSLAAKQWRRSQRRPGDQLEGHQADADAARFGAADIGMLGKGSEVVLQESAGELSADATTDCVMGDFTETSWSAGLAATLSGSSVGLQTLGGRVAVNHGGWIGCGVGLVTHDHELLKRALKSLGPERAMREVDGGGLPAVFYAVELGYMELAHTLLVEGHCLTVELADRVLNVIKDKGPTRAACLRVFQMACEIVSNGCGAGTSQLKSEGVALFIKPWCASLPALNFFQPRKELFARFRSLCKASCKRIFDDIDSKAIGTADMRVLMEVAKGLPAESCRQDDEGLLPPLDWSLGDGDRADIGIPEMTAIDHELIACRTLSLLAIALDGVFQADMEKLAPKSPFGAEGPPACQPRPPKPFSAVQSWLLALPRMDDLDAKMPRAMEEPPRAGRCDFVCDRPEVLKAVRGPSVPRHLRQEHPRAVSRGAPRLRTGRDTPCGLRAVADIRRRLRCWPPVRGRAGRNTFASGQG</sequence>
<keyword evidence="2" id="KW-1185">Reference proteome</keyword>
<organism evidence="1 2">
    <name type="scientific">Prorocentrum cordatum</name>
    <dbReference type="NCBI Taxonomy" id="2364126"/>
    <lineage>
        <taxon>Eukaryota</taxon>
        <taxon>Sar</taxon>
        <taxon>Alveolata</taxon>
        <taxon>Dinophyceae</taxon>
        <taxon>Prorocentrales</taxon>
        <taxon>Prorocentraceae</taxon>
        <taxon>Prorocentrum</taxon>
    </lineage>
</organism>
<accession>A0ABN9UK62</accession>
<gene>
    <name evidence="1" type="ORF">PCOR1329_LOCUS49166</name>
</gene>
<reference evidence="1" key="1">
    <citation type="submission" date="2023-10" db="EMBL/GenBank/DDBJ databases">
        <authorList>
            <person name="Chen Y."/>
            <person name="Shah S."/>
            <person name="Dougan E. K."/>
            <person name="Thang M."/>
            <person name="Chan C."/>
        </authorList>
    </citation>
    <scope>NUCLEOTIDE SEQUENCE [LARGE SCALE GENOMIC DNA]</scope>
</reference>
<evidence type="ECO:0000313" key="1">
    <source>
        <dbReference type="EMBL" id="CAK0860104.1"/>
    </source>
</evidence>